<keyword evidence="5" id="KW-0378">Hydrolase</keyword>
<dbReference type="SUPFAM" id="SSF50156">
    <property type="entry name" value="PDZ domain-like"/>
    <property type="match status" value="1"/>
</dbReference>
<accession>A0A3B1CLF0</accession>
<keyword evidence="8" id="KW-0482">Metalloprotease</keyword>
<dbReference type="GO" id="GO:0006508">
    <property type="term" value="P:proteolysis"/>
    <property type="evidence" value="ECO:0007669"/>
    <property type="project" value="UniProtKB-KW"/>
</dbReference>
<evidence type="ECO:0000256" key="4">
    <source>
        <dbReference type="ARBA" id="ARBA00022692"/>
    </source>
</evidence>
<comment type="subcellular location">
    <subcellularLocation>
        <location evidence="2">Membrane</location>
        <topology evidence="2">Multi-pass membrane protein</topology>
    </subcellularLocation>
</comment>
<evidence type="ECO:0000256" key="7">
    <source>
        <dbReference type="ARBA" id="ARBA00022989"/>
    </source>
</evidence>
<comment type="cofactor">
    <cofactor evidence="1">
        <name>Zn(2+)</name>
        <dbReference type="ChEBI" id="CHEBI:29105"/>
    </cofactor>
</comment>
<dbReference type="CDD" id="cd23081">
    <property type="entry name" value="cpPDZ_EcRseP-like"/>
    <property type="match status" value="1"/>
</dbReference>
<feature type="transmembrane region" description="Helical" evidence="10">
    <location>
        <begin position="373"/>
        <end position="391"/>
    </location>
</feature>
<feature type="transmembrane region" description="Helical" evidence="10">
    <location>
        <begin position="322"/>
        <end position="343"/>
    </location>
</feature>
<keyword evidence="7 10" id="KW-1133">Transmembrane helix</keyword>
<evidence type="ECO:0000256" key="6">
    <source>
        <dbReference type="ARBA" id="ARBA00022833"/>
    </source>
</evidence>
<dbReference type="Pfam" id="PF02163">
    <property type="entry name" value="Peptidase_M50"/>
    <property type="match status" value="1"/>
</dbReference>
<feature type="domain" description="PDZ" evidence="11">
    <location>
        <begin position="148"/>
        <end position="224"/>
    </location>
</feature>
<dbReference type="InterPro" id="IPR041489">
    <property type="entry name" value="PDZ_6"/>
</dbReference>
<evidence type="ECO:0000256" key="2">
    <source>
        <dbReference type="ARBA" id="ARBA00004141"/>
    </source>
</evidence>
<feature type="transmembrane region" description="Helical" evidence="10">
    <location>
        <begin position="20"/>
        <end position="38"/>
    </location>
</feature>
<dbReference type="Pfam" id="PF17820">
    <property type="entry name" value="PDZ_6"/>
    <property type="match status" value="1"/>
</dbReference>
<dbReference type="InterPro" id="IPR008915">
    <property type="entry name" value="Peptidase_M50"/>
</dbReference>
<keyword evidence="4 10" id="KW-0812">Transmembrane</keyword>
<sequence length="400" mass="43117">MSLFSFFSLLNTLPIDKIPGWISFGSSAVAVLAVLIVVHEFGHFITARAVGVRVQKFSIGFGKKLFGRTYGDTEYMLCLIPLGGYVKFYGDDPDEPVENEQDSFLNQDVWKRLAIVVAGPLFNLILTVFIIMSAAIVGMPVLKTDTVGEKPVFIVAALNTLNQTDAPPIISHVKEGSPADVAGMQSKDKVITIDGAKIVTWADMVQIVKQAPGKQLEVVVERAGGTKATLQITPEAIEREMPDGKKISVGRLGVSHQSVSGEPVVESYSVPTAFLKGLEWTWDLTYLTVLSLKKLVSSEIPAKEIAGPVGIMQMAGHAADAGLVNLLMFIGIISVNLGILNLLPIPVLDGGHLVFFTLEALLGRPVPLKTQEVAQQVGIALLMTLMAFAFYNDIMRLVSG</sequence>
<evidence type="ECO:0000256" key="10">
    <source>
        <dbReference type="SAM" id="Phobius"/>
    </source>
</evidence>
<dbReference type="GO" id="GO:0051301">
    <property type="term" value="P:cell division"/>
    <property type="evidence" value="ECO:0007669"/>
    <property type="project" value="UniProtKB-KW"/>
</dbReference>
<keyword evidence="12" id="KW-0131">Cell cycle</keyword>
<dbReference type="EMBL" id="UOGC01000054">
    <property type="protein sequence ID" value="VAX17547.1"/>
    <property type="molecule type" value="Genomic_DNA"/>
</dbReference>
<keyword evidence="3 12" id="KW-0645">Protease</keyword>
<dbReference type="InterPro" id="IPR036034">
    <property type="entry name" value="PDZ_sf"/>
</dbReference>
<dbReference type="SMART" id="SM00228">
    <property type="entry name" value="PDZ"/>
    <property type="match status" value="1"/>
</dbReference>
<reference evidence="12" key="1">
    <citation type="submission" date="2018-06" db="EMBL/GenBank/DDBJ databases">
        <authorList>
            <person name="Zhirakovskaya E."/>
        </authorList>
    </citation>
    <scope>NUCLEOTIDE SEQUENCE</scope>
</reference>
<keyword evidence="12" id="KW-0132">Cell division</keyword>
<evidence type="ECO:0000313" key="12">
    <source>
        <dbReference type="EMBL" id="VAX17547.1"/>
    </source>
</evidence>
<dbReference type="GO" id="GO:0004222">
    <property type="term" value="F:metalloendopeptidase activity"/>
    <property type="evidence" value="ECO:0007669"/>
    <property type="project" value="InterPro"/>
</dbReference>
<name>A0A3B1CLF0_9ZZZZ</name>
<gene>
    <name evidence="12" type="ORF">MNBD_NITROSPINAE01-966</name>
</gene>
<organism evidence="12">
    <name type="scientific">hydrothermal vent metagenome</name>
    <dbReference type="NCBI Taxonomy" id="652676"/>
    <lineage>
        <taxon>unclassified sequences</taxon>
        <taxon>metagenomes</taxon>
        <taxon>ecological metagenomes</taxon>
    </lineage>
</organism>
<dbReference type="PANTHER" id="PTHR42837">
    <property type="entry name" value="REGULATOR OF SIGMA-E PROTEASE RSEP"/>
    <property type="match status" value="1"/>
</dbReference>
<evidence type="ECO:0000256" key="3">
    <source>
        <dbReference type="ARBA" id="ARBA00022670"/>
    </source>
</evidence>
<feature type="transmembrane region" description="Helical" evidence="10">
    <location>
        <begin position="110"/>
        <end position="137"/>
    </location>
</feature>
<evidence type="ECO:0000256" key="1">
    <source>
        <dbReference type="ARBA" id="ARBA00001947"/>
    </source>
</evidence>
<dbReference type="InterPro" id="IPR001478">
    <property type="entry name" value="PDZ"/>
</dbReference>
<keyword evidence="9 10" id="KW-0472">Membrane</keyword>
<keyword evidence="6" id="KW-0862">Zinc</keyword>
<dbReference type="NCBIfam" id="TIGR00054">
    <property type="entry name" value="RIP metalloprotease RseP"/>
    <property type="match status" value="1"/>
</dbReference>
<dbReference type="InterPro" id="IPR004387">
    <property type="entry name" value="Pept_M50_Zn"/>
</dbReference>
<dbReference type="GO" id="GO:0016020">
    <property type="term" value="C:membrane"/>
    <property type="evidence" value="ECO:0007669"/>
    <property type="project" value="UniProtKB-SubCell"/>
</dbReference>
<dbReference type="AlphaFoldDB" id="A0A3B1CLF0"/>
<dbReference type="Gene3D" id="2.30.42.10">
    <property type="match status" value="1"/>
</dbReference>
<dbReference type="CDD" id="cd06163">
    <property type="entry name" value="S2P-M50_PDZ_RseP-like"/>
    <property type="match status" value="1"/>
</dbReference>
<proteinExistence type="predicted"/>
<evidence type="ECO:0000256" key="9">
    <source>
        <dbReference type="ARBA" id="ARBA00023136"/>
    </source>
</evidence>
<evidence type="ECO:0000256" key="5">
    <source>
        <dbReference type="ARBA" id="ARBA00022801"/>
    </source>
</evidence>
<evidence type="ECO:0000256" key="8">
    <source>
        <dbReference type="ARBA" id="ARBA00023049"/>
    </source>
</evidence>
<evidence type="ECO:0000259" key="11">
    <source>
        <dbReference type="SMART" id="SM00228"/>
    </source>
</evidence>
<protein>
    <submittedName>
        <fullName evidence="12">Intramembrane protease RasP/YluC, implicated in cell division based on FtsL cleavage</fullName>
    </submittedName>
</protein>
<dbReference type="PANTHER" id="PTHR42837:SF2">
    <property type="entry name" value="MEMBRANE METALLOPROTEASE ARASP2, CHLOROPLASTIC-RELATED"/>
    <property type="match status" value="1"/>
</dbReference>